<evidence type="ECO:0000313" key="6">
    <source>
        <dbReference type="EMBL" id="PKQ28306.1"/>
    </source>
</evidence>
<proteinExistence type="predicted"/>
<dbReference type="AlphaFoldDB" id="A0A2N3G6H3"/>
<evidence type="ECO:0000256" key="3">
    <source>
        <dbReference type="ARBA" id="ARBA00023004"/>
    </source>
</evidence>
<accession>A0A2N3G6H3</accession>
<keyword evidence="3" id="KW-0408">Iron</keyword>
<evidence type="ECO:0000256" key="2">
    <source>
        <dbReference type="ARBA" id="ARBA00023002"/>
    </source>
</evidence>
<dbReference type="InterPro" id="IPR003813">
    <property type="entry name" value="MvhD/FlpD"/>
</dbReference>
<reference evidence="6 7" key="1">
    <citation type="journal article" date="2017" name="ISME J.">
        <title>Potential for microbial H2 and metal transformations associated with novel bacteria and archaea in deep terrestrial subsurface sediments.</title>
        <authorList>
            <person name="Hernsdorf A.W."/>
            <person name="Amano Y."/>
            <person name="Miyakawa K."/>
            <person name="Ise K."/>
            <person name="Suzuki Y."/>
            <person name="Anantharaman K."/>
            <person name="Probst A."/>
            <person name="Burstein D."/>
            <person name="Thomas B.C."/>
            <person name="Banfield J.F."/>
        </authorList>
    </citation>
    <scope>NUCLEOTIDE SEQUENCE [LARGE SCALE GENOMIC DNA]</scope>
    <source>
        <strain evidence="6">HGW-Actinobacteria-3</strain>
    </source>
</reference>
<dbReference type="GO" id="GO:0016491">
    <property type="term" value="F:oxidoreductase activity"/>
    <property type="evidence" value="ECO:0007669"/>
    <property type="project" value="UniProtKB-KW"/>
</dbReference>
<evidence type="ECO:0000313" key="7">
    <source>
        <dbReference type="Proteomes" id="UP000233654"/>
    </source>
</evidence>
<protein>
    <submittedName>
        <fullName evidence="6">Hydrogenase iron-sulfur subunit</fullName>
    </submittedName>
</protein>
<dbReference type="GO" id="GO:0051536">
    <property type="term" value="F:iron-sulfur cluster binding"/>
    <property type="evidence" value="ECO:0007669"/>
    <property type="project" value="UniProtKB-KW"/>
</dbReference>
<keyword evidence="4" id="KW-0411">Iron-sulfur</keyword>
<evidence type="ECO:0000256" key="4">
    <source>
        <dbReference type="ARBA" id="ARBA00023014"/>
    </source>
</evidence>
<dbReference type="Proteomes" id="UP000233654">
    <property type="component" value="Unassembled WGS sequence"/>
</dbReference>
<dbReference type="EMBL" id="PHEX01000022">
    <property type="protein sequence ID" value="PKQ28306.1"/>
    <property type="molecule type" value="Genomic_DNA"/>
</dbReference>
<keyword evidence="2" id="KW-0560">Oxidoreductase</keyword>
<keyword evidence="1" id="KW-0479">Metal-binding</keyword>
<evidence type="ECO:0000256" key="1">
    <source>
        <dbReference type="ARBA" id="ARBA00022723"/>
    </source>
</evidence>
<sequence length="143" mass="16142">MSEEFEPNIVAFLCNWCSYAGADLAGTSRTHYLPNIKIIRVMCSGRVNPLFLVNALQQGADGVLISGCHPGDCHYMEGNFYARRRFTLMLKLLEHIGVDPGRVNMSWVSASEGEKFKEVIDETVAMARAAGPMDQFRRRRINW</sequence>
<feature type="domain" description="F420-non-reducing hydrogenase iron-sulfur subunit D" evidence="5">
    <location>
        <begin position="9"/>
        <end position="127"/>
    </location>
</feature>
<name>A0A2N3G6H3_9ACTN</name>
<comment type="caution">
    <text evidence="6">The sequence shown here is derived from an EMBL/GenBank/DDBJ whole genome shotgun (WGS) entry which is preliminary data.</text>
</comment>
<dbReference type="GO" id="GO:0046872">
    <property type="term" value="F:metal ion binding"/>
    <property type="evidence" value="ECO:0007669"/>
    <property type="project" value="UniProtKB-KW"/>
</dbReference>
<organism evidence="6 7">
    <name type="scientific">Candidatus Anoxymicrobium japonicum</name>
    <dbReference type="NCBI Taxonomy" id="2013648"/>
    <lineage>
        <taxon>Bacteria</taxon>
        <taxon>Bacillati</taxon>
        <taxon>Actinomycetota</taxon>
        <taxon>Candidatus Geothermincolia</taxon>
        <taxon>Candidatus Geothermincolales</taxon>
        <taxon>Candidatus Anoxymicrobiaceae</taxon>
        <taxon>Candidatus Anoxymicrobium</taxon>
    </lineage>
</organism>
<gene>
    <name evidence="6" type="ORF">CVT63_03495</name>
</gene>
<evidence type="ECO:0000259" key="5">
    <source>
        <dbReference type="Pfam" id="PF02662"/>
    </source>
</evidence>
<dbReference type="Pfam" id="PF02662">
    <property type="entry name" value="FlpD"/>
    <property type="match status" value="1"/>
</dbReference>